<reference evidence="7" key="1">
    <citation type="submission" date="2016-10" db="EMBL/GenBank/DDBJ databases">
        <title>Sequence of Gallionella enrichment culture.</title>
        <authorList>
            <person name="Poehlein A."/>
            <person name="Muehling M."/>
            <person name="Daniel R."/>
        </authorList>
    </citation>
    <scope>NUCLEOTIDE SEQUENCE</scope>
</reference>
<dbReference type="InterPro" id="IPR032466">
    <property type="entry name" value="Metal_Hydrolase"/>
</dbReference>
<dbReference type="InterPro" id="IPR003766">
    <property type="entry name" value="Uronate_isomerase"/>
</dbReference>
<evidence type="ECO:0000256" key="5">
    <source>
        <dbReference type="ARBA" id="ARBA00020555"/>
    </source>
</evidence>
<evidence type="ECO:0000256" key="6">
    <source>
        <dbReference type="ARBA" id="ARBA00023235"/>
    </source>
</evidence>
<gene>
    <name evidence="7" type="primary">uxaC_1</name>
    <name evidence="7" type="ORF">GALL_105220</name>
</gene>
<dbReference type="HAMAP" id="MF_00675">
    <property type="entry name" value="UxaC"/>
    <property type="match status" value="1"/>
</dbReference>
<dbReference type="PANTHER" id="PTHR30068">
    <property type="entry name" value="URONATE ISOMERASE"/>
    <property type="match status" value="1"/>
</dbReference>
<sequence length="474" mass="53996">MSASRPFIHEDFLLEGDTARKLYHDYAKDEPIFDYHCHLPPTQIAENHQFTDLTEVWLGGDHYKWRAMRSNGVNERFCTGNATPREKFDAWVATVPYTLRNPLYHWSHLELKRYFDIDLTICPANADEIWRRANAQLPKLRVHDILRDKKVAVVCTTDDPADSLEVHEKIRAAGLRTKVYPAFRPDKALAVDDPVAFNAWRERLEQATGASISSLDDLLAALEKRHEAFHAFGCRLSDHGLESCWSEPATAAQAAAAFEAARCGHTAAPANQALYRSFLMREFGRWDAKRGWTKQLHLGALRNANTRLRREIGADSGLDSIGDYPQAQALVRYLDSLDSTGELPRMVIYNLNPADNYVFGTMIGNFQDGSIAGKIQFGSGWWFLDQEEGMRWQIDALSNLGLLRRFVGMLTDSRSFLSYPRHEYFRRVLCTMLGRDIDRGALPSDLGLVGTMAREISFSNARNFFRLELDPVYR</sequence>
<comment type="caution">
    <text evidence="7">The sequence shown here is derived from an EMBL/GenBank/DDBJ whole genome shotgun (WGS) entry which is preliminary data.</text>
</comment>
<dbReference type="PANTHER" id="PTHR30068:SF4">
    <property type="entry name" value="URONATE ISOMERASE"/>
    <property type="match status" value="1"/>
</dbReference>
<dbReference type="EMBL" id="MLJW01000038">
    <property type="protein sequence ID" value="OIR07266.1"/>
    <property type="molecule type" value="Genomic_DNA"/>
</dbReference>
<evidence type="ECO:0000256" key="2">
    <source>
        <dbReference type="ARBA" id="ARBA00004892"/>
    </source>
</evidence>
<dbReference type="GO" id="GO:0008880">
    <property type="term" value="F:glucuronate isomerase activity"/>
    <property type="evidence" value="ECO:0007669"/>
    <property type="project" value="UniProtKB-EC"/>
</dbReference>
<evidence type="ECO:0000256" key="3">
    <source>
        <dbReference type="ARBA" id="ARBA00008397"/>
    </source>
</evidence>
<dbReference type="Gene3D" id="3.20.20.140">
    <property type="entry name" value="Metal-dependent hydrolases"/>
    <property type="match status" value="1"/>
</dbReference>
<evidence type="ECO:0000313" key="7">
    <source>
        <dbReference type="EMBL" id="OIR07266.1"/>
    </source>
</evidence>
<evidence type="ECO:0000256" key="1">
    <source>
        <dbReference type="ARBA" id="ARBA00001165"/>
    </source>
</evidence>
<comment type="pathway">
    <text evidence="2">Carbohydrate metabolism; pentose and glucuronate interconversion.</text>
</comment>
<evidence type="ECO:0000256" key="4">
    <source>
        <dbReference type="ARBA" id="ARBA00012546"/>
    </source>
</evidence>
<comment type="similarity">
    <text evidence="3">Belongs to the metallo-dependent hydrolases superfamily. Uronate isomerase family.</text>
</comment>
<dbReference type="NCBIfam" id="NF002794">
    <property type="entry name" value="PRK02925.1"/>
    <property type="match status" value="1"/>
</dbReference>
<organism evidence="7">
    <name type="scientific">mine drainage metagenome</name>
    <dbReference type="NCBI Taxonomy" id="410659"/>
    <lineage>
        <taxon>unclassified sequences</taxon>
        <taxon>metagenomes</taxon>
        <taxon>ecological metagenomes</taxon>
    </lineage>
</organism>
<dbReference type="AlphaFoldDB" id="A0A1J5SFY8"/>
<dbReference type="EC" id="5.3.1.12" evidence="4"/>
<dbReference type="GO" id="GO:0019698">
    <property type="term" value="P:D-galacturonate catabolic process"/>
    <property type="evidence" value="ECO:0007669"/>
    <property type="project" value="TreeGrafter"/>
</dbReference>
<dbReference type="GO" id="GO:0042840">
    <property type="term" value="P:D-glucuronate catabolic process"/>
    <property type="evidence" value="ECO:0007669"/>
    <property type="project" value="TreeGrafter"/>
</dbReference>
<comment type="catalytic activity">
    <reaction evidence="1">
        <text>D-glucuronate = D-fructuronate</text>
        <dbReference type="Rhea" id="RHEA:13049"/>
        <dbReference type="ChEBI" id="CHEBI:58720"/>
        <dbReference type="ChEBI" id="CHEBI:59863"/>
        <dbReference type="EC" id="5.3.1.12"/>
    </reaction>
</comment>
<dbReference type="Pfam" id="PF02614">
    <property type="entry name" value="UxaC"/>
    <property type="match status" value="1"/>
</dbReference>
<dbReference type="UniPathway" id="UPA00246"/>
<dbReference type="Gene3D" id="1.10.2020.10">
    <property type="entry name" value="uronate isomerase, domain 2, chain A"/>
    <property type="match status" value="1"/>
</dbReference>
<protein>
    <recommendedName>
        <fullName evidence="5">Uronate isomerase</fullName>
        <ecNumber evidence="4">5.3.1.12</ecNumber>
    </recommendedName>
</protein>
<name>A0A1J5SFY8_9ZZZZ</name>
<proteinExistence type="inferred from homology"/>
<dbReference type="SUPFAM" id="SSF51556">
    <property type="entry name" value="Metallo-dependent hydrolases"/>
    <property type="match status" value="1"/>
</dbReference>
<accession>A0A1J5SFY8</accession>
<keyword evidence="6 7" id="KW-0413">Isomerase</keyword>